<name>A0A0F9B2I6_9ZZZZ</name>
<proteinExistence type="predicted"/>
<organism evidence="1">
    <name type="scientific">marine sediment metagenome</name>
    <dbReference type="NCBI Taxonomy" id="412755"/>
    <lineage>
        <taxon>unclassified sequences</taxon>
        <taxon>metagenomes</taxon>
        <taxon>ecological metagenomes</taxon>
    </lineage>
</organism>
<feature type="non-terminal residue" evidence="1">
    <location>
        <position position="1"/>
    </location>
</feature>
<accession>A0A0F9B2I6</accession>
<evidence type="ECO:0000313" key="1">
    <source>
        <dbReference type="EMBL" id="KKK84824.1"/>
    </source>
</evidence>
<reference evidence="1" key="1">
    <citation type="journal article" date="2015" name="Nature">
        <title>Complex archaea that bridge the gap between prokaryotes and eukaryotes.</title>
        <authorList>
            <person name="Spang A."/>
            <person name="Saw J.H."/>
            <person name="Jorgensen S.L."/>
            <person name="Zaremba-Niedzwiedzka K."/>
            <person name="Martijn J."/>
            <person name="Lind A.E."/>
            <person name="van Eijk R."/>
            <person name="Schleper C."/>
            <person name="Guy L."/>
            <person name="Ettema T.J."/>
        </authorList>
    </citation>
    <scope>NUCLEOTIDE SEQUENCE</scope>
</reference>
<sequence>IESNVGNMLSTIMELLTDKSNLLITSRKTAIFDGESFNDWASSISTNFIIARFILKEPSIVDWLGSDKIKIFNNQEYDINKLANPVVLTYLRNIDKNSILDLISNEEHGLFRKYFEFLLNREKIRQNLFIEIDDQIKIIYIDE</sequence>
<dbReference type="EMBL" id="LAZR01051591">
    <property type="protein sequence ID" value="KKK84824.1"/>
    <property type="molecule type" value="Genomic_DNA"/>
</dbReference>
<dbReference type="AlphaFoldDB" id="A0A0F9B2I6"/>
<protein>
    <submittedName>
        <fullName evidence="1">Uncharacterized protein</fullName>
    </submittedName>
</protein>
<comment type="caution">
    <text evidence="1">The sequence shown here is derived from an EMBL/GenBank/DDBJ whole genome shotgun (WGS) entry which is preliminary data.</text>
</comment>
<gene>
    <name evidence="1" type="ORF">LCGC14_2779440</name>
</gene>